<organism evidence="1 2">
    <name type="scientific">Parapedobacter pyrenivorans</name>
    <dbReference type="NCBI Taxonomy" id="1305674"/>
    <lineage>
        <taxon>Bacteria</taxon>
        <taxon>Pseudomonadati</taxon>
        <taxon>Bacteroidota</taxon>
        <taxon>Sphingobacteriia</taxon>
        <taxon>Sphingobacteriales</taxon>
        <taxon>Sphingobacteriaceae</taxon>
        <taxon>Parapedobacter</taxon>
    </lineage>
</organism>
<dbReference type="EMBL" id="BMER01000001">
    <property type="protein sequence ID" value="GGG82416.1"/>
    <property type="molecule type" value="Genomic_DNA"/>
</dbReference>
<accession>A0A917HLE8</accession>
<comment type="caution">
    <text evidence="1">The sequence shown here is derived from an EMBL/GenBank/DDBJ whole genome shotgun (WGS) entry which is preliminary data.</text>
</comment>
<dbReference type="AlphaFoldDB" id="A0A917HLE8"/>
<reference evidence="1" key="1">
    <citation type="journal article" date="2014" name="Int. J. Syst. Evol. Microbiol.">
        <title>Complete genome sequence of Corynebacterium casei LMG S-19264T (=DSM 44701T), isolated from a smear-ripened cheese.</title>
        <authorList>
            <consortium name="US DOE Joint Genome Institute (JGI-PGF)"/>
            <person name="Walter F."/>
            <person name="Albersmeier A."/>
            <person name="Kalinowski J."/>
            <person name="Ruckert C."/>
        </authorList>
    </citation>
    <scope>NUCLEOTIDE SEQUENCE</scope>
    <source>
        <strain evidence="1">CGMCC 1.12195</strain>
    </source>
</reference>
<protein>
    <submittedName>
        <fullName evidence="1">Uncharacterized protein</fullName>
    </submittedName>
</protein>
<dbReference type="RefSeq" id="WP_188505187.1">
    <property type="nucleotide sequence ID" value="NZ_BMER01000001.1"/>
</dbReference>
<evidence type="ECO:0000313" key="2">
    <source>
        <dbReference type="Proteomes" id="UP000660862"/>
    </source>
</evidence>
<name>A0A917HLE8_9SPHI</name>
<dbReference type="Proteomes" id="UP000660862">
    <property type="component" value="Unassembled WGS sequence"/>
</dbReference>
<evidence type="ECO:0000313" key="1">
    <source>
        <dbReference type="EMBL" id="GGG82416.1"/>
    </source>
</evidence>
<gene>
    <name evidence="1" type="ORF">GCM10007415_14110</name>
</gene>
<keyword evidence="2" id="KW-1185">Reference proteome</keyword>
<proteinExistence type="predicted"/>
<reference evidence="1" key="2">
    <citation type="submission" date="2020-09" db="EMBL/GenBank/DDBJ databases">
        <authorList>
            <person name="Sun Q."/>
            <person name="Zhou Y."/>
        </authorList>
    </citation>
    <scope>NUCLEOTIDE SEQUENCE</scope>
    <source>
        <strain evidence="1">CGMCC 1.12195</strain>
    </source>
</reference>
<sequence>MNSFRFYVDYVIHFLASHSRHGTHSPFVYQLVDEVIYAPRKLDEPSAKVQRLISRLINRFGPEGVYRIGDPLPIYPMSLVIAEGKDSEAIAMQIGRVWPQFRRGGVLILVGLYRDRRMKELWRTIQERPDVTVTIDLFHLGLVFLREGQAKENFRIRF</sequence>